<dbReference type="AlphaFoldDB" id="A0A4R5C3X7"/>
<protein>
    <submittedName>
        <fullName evidence="1">Uncharacterized protein</fullName>
    </submittedName>
</protein>
<comment type="caution">
    <text evidence="1">The sequence shown here is derived from an EMBL/GenBank/DDBJ whole genome shotgun (WGS) entry which is preliminary data.</text>
</comment>
<reference evidence="1 2" key="1">
    <citation type="submission" date="2019-03" db="EMBL/GenBank/DDBJ databases">
        <title>Draft genome sequences of novel Actinobacteria.</title>
        <authorList>
            <person name="Sahin N."/>
            <person name="Ay H."/>
            <person name="Saygin H."/>
        </authorList>
    </citation>
    <scope>NUCLEOTIDE SEQUENCE [LARGE SCALE GENOMIC DNA]</scope>
    <source>
        <strain evidence="1 2">H3C3</strain>
    </source>
</reference>
<evidence type="ECO:0000313" key="2">
    <source>
        <dbReference type="Proteomes" id="UP000294513"/>
    </source>
</evidence>
<sequence>MDEFLGWGVAANVVQERLAGPDLEVRRGLKHFAGGAKVWISLPFSGDGGERLYVVGRHRGSHRYIRIIIQSCHLEHARAKAVYSPAVHRLLAEPVARMLFDSEEDAADWAAHLNTRGIEAHFDGRRWYWVPDPPPMEFELDGKTYYLAHFNHRRARYSSLPPPHEP</sequence>
<organism evidence="1 2">
    <name type="scientific">Actinomadura rubrisoli</name>
    <dbReference type="NCBI Taxonomy" id="2530368"/>
    <lineage>
        <taxon>Bacteria</taxon>
        <taxon>Bacillati</taxon>
        <taxon>Actinomycetota</taxon>
        <taxon>Actinomycetes</taxon>
        <taxon>Streptosporangiales</taxon>
        <taxon>Thermomonosporaceae</taxon>
        <taxon>Actinomadura</taxon>
    </lineage>
</organism>
<accession>A0A4R5C3X7</accession>
<dbReference type="Proteomes" id="UP000294513">
    <property type="component" value="Unassembled WGS sequence"/>
</dbReference>
<keyword evidence="2" id="KW-1185">Reference proteome</keyword>
<name>A0A4R5C3X7_9ACTN</name>
<evidence type="ECO:0000313" key="1">
    <source>
        <dbReference type="EMBL" id="TDD92630.1"/>
    </source>
</evidence>
<dbReference type="OrthoDB" id="679907at2"/>
<gene>
    <name evidence="1" type="ORF">E1298_10595</name>
</gene>
<dbReference type="RefSeq" id="WP_131891833.1">
    <property type="nucleotide sequence ID" value="NZ_SMKU01000037.1"/>
</dbReference>
<proteinExistence type="predicted"/>
<dbReference type="EMBL" id="SMKU01000037">
    <property type="protein sequence ID" value="TDD92630.1"/>
    <property type="molecule type" value="Genomic_DNA"/>
</dbReference>